<gene>
    <name evidence="2" type="ORF">ABS361_15585</name>
</gene>
<protein>
    <recommendedName>
        <fullName evidence="3">DUF5666 domain-containing protein</fullName>
    </recommendedName>
</protein>
<accession>A0AAU7X622</accession>
<reference evidence="2" key="1">
    <citation type="submission" date="2024-06" db="EMBL/GenBank/DDBJ databases">
        <title>Methylostella associata gen. nov., sp. nov., a novel Ancalomicrobiaceae-affiliated facultatively methylotrophic bacteria that feed on methanotrophs of the genus Methylococcus.</title>
        <authorList>
            <person name="Saltykova V."/>
            <person name="Danilova O.V."/>
            <person name="Oshkin I.Y."/>
            <person name="Belova S.E."/>
            <person name="Pimenov N.V."/>
            <person name="Dedysh S.N."/>
        </authorList>
    </citation>
    <scope>NUCLEOTIDE SEQUENCE</scope>
    <source>
        <strain evidence="2">S20</strain>
    </source>
</reference>
<feature type="chain" id="PRO_5043930306" description="DUF5666 domain-containing protein" evidence="1">
    <location>
        <begin position="25"/>
        <end position="120"/>
    </location>
</feature>
<dbReference type="KEGG" id="mflg:ABS361_15585"/>
<evidence type="ECO:0000256" key="1">
    <source>
        <dbReference type="SAM" id="SignalP"/>
    </source>
</evidence>
<feature type="signal peptide" evidence="1">
    <location>
        <begin position="1"/>
        <end position="24"/>
    </location>
</feature>
<keyword evidence="1" id="KW-0732">Signal</keyword>
<dbReference type="AlphaFoldDB" id="A0AAU7X622"/>
<dbReference type="EMBL" id="CP158568">
    <property type="protein sequence ID" value="XBY43499.1"/>
    <property type="molecule type" value="Genomic_DNA"/>
</dbReference>
<evidence type="ECO:0000313" key="2">
    <source>
        <dbReference type="EMBL" id="XBY43499.1"/>
    </source>
</evidence>
<proteinExistence type="predicted"/>
<name>A0AAU7X622_9HYPH</name>
<sequence length="120" mass="13033">MRKLSVMFAATLLVGAAAVGSAHAAAQTKFWNLTSNTVDGFWLAPAGTTNWGENQALNDNDKTVDHDERLKIKNVKTGTYDAKFTDVRGRSCIVKGVKVVEGDIFTIDEKDVKKDACGKK</sequence>
<organism evidence="2">
    <name type="scientific">Methyloraptor flagellatus</name>
    <dbReference type="NCBI Taxonomy" id="3162530"/>
    <lineage>
        <taxon>Bacteria</taxon>
        <taxon>Pseudomonadati</taxon>
        <taxon>Pseudomonadota</taxon>
        <taxon>Alphaproteobacteria</taxon>
        <taxon>Hyphomicrobiales</taxon>
        <taxon>Ancalomicrobiaceae</taxon>
        <taxon>Methyloraptor</taxon>
    </lineage>
</organism>
<evidence type="ECO:0008006" key="3">
    <source>
        <dbReference type="Google" id="ProtNLM"/>
    </source>
</evidence>
<dbReference type="RefSeq" id="WP_407048600.1">
    <property type="nucleotide sequence ID" value="NZ_CP158568.1"/>
</dbReference>